<dbReference type="EMBL" id="AYYP01000019">
    <property type="protein sequence ID" value="KRM65175.1"/>
    <property type="molecule type" value="Genomic_DNA"/>
</dbReference>
<evidence type="ECO:0000256" key="2">
    <source>
        <dbReference type="ARBA" id="ARBA00022692"/>
    </source>
</evidence>
<dbReference type="PATRIC" id="fig|1423718.3.peg.1594"/>
<dbReference type="InterPro" id="IPR003825">
    <property type="entry name" value="Colicin-V_CvpA"/>
</dbReference>
<organism evidence="6 7">
    <name type="scientific">Ligilactobacillus agilis DSM 20509</name>
    <dbReference type="NCBI Taxonomy" id="1423718"/>
    <lineage>
        <taxon>Bacteria</taxon>
        <taxon>Bacillati</taxon>
        <taxon>Bacillota</taxon>
        <taxon>Bacilli</taxon>
        <taxon>Lactobacillales</taxon>
        <taxon>Lactobacillaceae</taxon>
        <taxon>Ligilactobacillus</taxon>
    </lineage>
</organism>
<keyword evidence="4 5" id="KW-0472">Membrane</keyword>
<name>A0A0R2ADH8_9LACO</name>
<evidence type="ECO:0000256" key="3">
    <source>
        <dbReference type="ARBA" id="ARBA00022989"/>
    </source>
</evidence>
<dbReference type="Pfam" id="PF02674">
    <property type="entry name" value="Colicin_V"/>
    <property type="match status" value="1"/>
</dbReference>
<keyword evidence="7" id="KW-1185">Reference proteome</keyword>
<evidence type="ECO:0000256" key="5">
    <source>
        <dbReference type="SAM" id="Phobius"/>
    </source>
</evidence>
<dbReference type="Proteomes" id="UP000051008">
    <property type="component" value="Unassembled WGS sequence"/>
</dbReference>
<dbReference type="OrthoDB" id="2143375at2"/>
<dbReference type="GO" id="GO:0016020">
    <property type="term" value="C:membrane"/>
    <property type="evidence" value="ECO:0007669"/>
    <property type="project" value="UniProtKB-SubCell"/>
</dbReference>
<accession>A0A0R2ADH8</accession>
<dbReference type="AlphaFoldDB" id="A0A0R2ADH8"/>
<evidence type="ECO:0000256" key="1">
    <source>
        <dbReference type="ARBA" id="ARBA00004141"/>
    </source>
</evidence>
<feature type="transmembrane region" description="Helical" evidence="5">
    <location>
        <begin position="76"/>
        <end position="96"/>
    </location>
</feature>
<comment type="subcellular location">
    <subcellularLocation>
        <location evidence="1">Membrane</location>
        <topology evidence="1">Multi-pass membrane protein</topology>
    </subcellularLocation>
</comment>
<dbReference type="RefSeq" id="WP_056976429.1">
    <property type="nucleotide sequence ID" value="NZ_AYYP01000019.1"/>
</dbReference>
<reference evidence="6 7" key="1">
    <citation type="journal article" date="2015" name="Genome Announc.">
        <title>Expanding the biotechnology potential of lactobacilli through comparative genomics of 213 strains and associated genera.</title>
        <authorList>
            <person name="Sun Z."/>
            <person name="Harris H.M."/>
            <person name="McCann A."/>
            <person name="Guo C."/>
            <person name="Argimon S."/>
            <person name="Zhang W."/>
            <person name="Yang X."/>
            <person name="Jeffery I.B."/>
            <person name="Cooney J.C."/>
            <person name="Kagawa T.F."/>
            <person name="Liu W."/>
            <person name="Song Y."/>
            <person name="Salvetti E."/>
            <person name="Wrobel A."/>
            <person name="Rasinkangas P."/>
            <person name="Parkhill J."/>
            <person name="Rea M.C."/>
            <person name="O'Sullivan O."/>
            <person name="Ritari J."/>
            <person name="Douillard F.P."/>
            <person name="Paul Ross R."/>
            <person name="Yang R."/>
            <person name="Briner A.E."/>
            <person name="Felis G.E."/>
            <person name="de Vos W.M."/>
            <person name="Barrangou R."/>
            <person name="Klaenhammer T.R."/>
            <person name="Caufield P.W."/>
            <person name="Cui Y."/>
            <person name="Zhang H."/>
            <person name="O'Toole P.W."/>
        </authorList>
    </citation>
    <scope>NUCLEOTIDE SEQUENCE [LARGE SCALE GENOMIC DNA]</scope>
    <source>
        <strain evidence="6 7">DSM 20509</strain>
    </source>
</reference>
<feature type="transmembrane region" description="Helical" evidence="5">
    <location>
        <begin position="116"/>
        <end position="138"/>
    </location>
</feature>
<dbReference type="GO" id="GO:0009403">
    <property type="term" value="P:toxin biosynthetic process"/>
    <property type="evidence" value="ECO:0007669"/>
    <property type="project" value="InterPro"/>
</dbReference>
<feature type="transmembrane region" description="Helical" evidence="5">
    <location>
        <begin position="30"/>
        <end position="55"/>
    </location>
</feature>
<sequence length="175" mass="19133">MILSLIIVILLILAFRYGLRRGLVLAMLNFVAYAMVLALSLLLAGGLGDFLTTLLPSLNSESTSFLVWSNVNLSQVFYRILAFWIIAISLGLVFRFGTGLIAGVFKLPVLSQLNSLLGGGVACLIMYGLIFFGLVLLATWPNQDINALVSNSTLAEFILEQTPLFSQELLSFLVR</sequence>
<keyword evidence="3 5" id="KW-1133">Transmembrane helix</keyword>
<evidence type="ECO:0008006" key="8">
    <source>
        <dbReference type="Google" id="ProtNLM"/>
    </source>
</evidence>
<protein>
    <recommendedName>
        <fullName evidence="8">Colicin V production protein</fullName>
    </recommendedName>
</protein>
<evidence type="ECO:0000256" key="4">
    <source>
        <dbReference type="ARBA" id="ARBA00023136"/>
    </source>
</evidence>
<evidence type="ECO:0000313" key="6">
    <source>
        <dbReference type="EMBL" id="KRM65175.1"/>
    </source>
</evidence>
<dbReference type="PANTHER" id="PTHR37306">
    <property type="entry name" value="COLICIN V PRODUCTION PROTEIN"/>
    <property type="match status" value="1"/>
</dbReference>
<dbReference type="PANTHER" id="PTHR37306:SF1">
    <property type="entry name" value="COLICIN V PRODUCTION PROTEIN"/>
    <property type="match status" value="1"/>
</dbReference>
<gene>
    <name evidence="6" type="ORF">FC14_GL001529</name>
</gene>
<comment type="caution">
    <text evidence="6">The sequence shown here is derived from an EMBL/GenBank/DDBJ whole genome shotgun (WGS) entry which is preliminary data.</text>
</comment>
<keyword evidence="2 5" id="KW-0812">Transmembrane</keyword>
<evidence type="ECO:0000313" key="7">
    <source>
        <dbReference type="Proteomes" id="UP000051008"/>
    </source>
</evidence>
<proteinExistence type="predicted"/>